<keyword evidence="6" id="KW-0175">Coiled coil</keyword>
<comment type="subcellular location">
    <subcellularLocation>
        <location evidence="1">Nucleus</location>
    </subcellularLocation>
</comment>
<dbReference type="InterPro" id="IPR036879">
    <property type="entry name" value="TF_MADSbox_sf"/>
</dbReference>
<sequence length="214" mass="24279">MGRGKIEIKRIENVNSRQVTFCKRRNGLLKKAKELSVLCDAEVAVIVFSNTGSMENTLSRYCQGLDLEWLELSHDEHEIEKQKAQRAAELEALKDEVSQLRLSCLQMMGQQLHGLSFNDLRHLERQLSNGLHSVEDKKKQKIIEENERLRKQVEELQRTVKTASYDGGEKEEESDSDISVTSLQLGLSCDGNKKRKASKSESVCNDSRSQVGSE</sequence>
<dbReference type="InterPro" id="IPR033896">
    <property type="entry name" value="MEF2-like_N"/>
</dbReference>
<dbReference type="EMBL" id="JAAGAX010000008">
    <property type="protein sequence ID" value="KAF2308022.1"/>
    <property type="molecule type" value="Genomic_DNA"/>
</dbReference>
<evidence type="ECO:0000256" key="7">
    <source>
        <dbReference type="SAM" id="MobiDB-lite"/>
    </source>
</evidence>
<dbReference type="PANTHER" id="PTHR48019">
    <property type="entry name" value="SERUM RESPONSE FACTOR HOMOLOG"/>
    <property type="match status" value="1"/>
</dbReference>
<evidence type="ECO:0000259" key="8">
    <source>
        <dbReference type="PROSITE" id="PS50066"/>
    </source>
</evidence>
<dbReference type="Gene3D" id="3.40.1810.10">
    <property type="entry name" value="Transcription factor, MADS-box"/>
    <property type="match status" value="1"/>
</dbReference>
<feature type="compositionally biased region" description="Polar residues" evidence="7">
    <location>
        <begin position="200"/>
        <end position="214"/>
    </location>
</feature>
<keyword evidence="3" id="KW-0238">DNA-binding</keyword>
<evidence type="ECO:0000256" key="1">
    <source>
        <dbReference type="ARBA" id="ARBA00004123"/>
    </source>
</evidence>
<dbReference type="GO" id="GO:0003700">
    <property type="term" value="F:DNA-binding transcription factor activity"/>
    <property type="evidence" value="ECO:0007669"/>
    <property type="project" value="InterPro"/>
</dbReference>
<dbReference type="PROSITE" id="PS50066">
    <property type="entry name" value="MADS_BOX_2"/>
    <property type="match status" value="1"/>
</dbReference>
<keyword evidence="2" id="KW-0805">Transcription regulation</keyword>
<evidence type="ECO:0000256" key="5">
    <source>
        <dbReference type="ARBA" id="ARBA00023242"/>
    </source>
</evidence>
<dbReference type="CDD" id="cd00265">
    <property type="entry name" value="MADS_MEF2_like"/>
    <property type="match status" value="1"/>
</dbReference>
<protein>
    <recommendedName>
        <fullName evidence="12">HbMADS-box protein</fullName>
    </recommendedName>
</protein>
<keyword evidence="5" id="KW-0539">Nucleus</keyword>
<dbReference type="GO" id="GO:0000977">
    <property type="term" value="F:RNA polymerase II transcription regulatory region sequence-specific DNA binding"/>
    <property type="evidence" value="ECO:0007669"/>
    <property type="project" value="InterPro"/>
</dbReference>
<evidence type="ECO:0000256" key="3">
    <source>
        <dbReference type="ARBA" id="ARBA00023125"/>
    </source>
</evidence>
<feature type="coiled-coil region" evidence="6">
    <location>
        <begin position="67"/>
        <end position="96"/>
    </location>
</feature>
<dbReference type="GO" id="GO:0046983">
    <property type="term" value="F:protein dimerization activity"/>
    <property type="evidence" value="ECO:0007669"/>
    <property type="project" value="InterPro"/>
</dbReference>
<keyword evidence="4" id="KW-0804">Transcription</keyword>
<accession>A0A6A6M2W9</accession>
<organism evidence="10 11">
    <name type="scientific">Hevea brasiliensis</name>
    <name type="common">Para rubber tree</name>
    <name type="synonym">Siphonia brasiliensis</name>
    <dbReference type="NCBI Taxonomy" id="3981"/>
    <lineage>
        <taxon>Eukaryota</taxon>
        <taxon>Viridiplantae</taxon>
        <taxon>Streptophyta</taxon>
        <taxon>Embryophyta</taxon>
        <taxon>Tracheophyta</taxon>
        <taxon>Spermatophyta</taxon>
        <taxon>Magnoliopsida</taxon>
        <taxon>eudicotyledons</taxon>
        <taxon>Gunneridae</taxon>
        <taxon>Pentapetalae</taxon>
        <taxon>rosids</taxon>
        <taxon>fabids</taxon>
        <taxon>Malpighiales</taxon>
        <taxon>Euphorbiaceae</taxon>
        <taxon>Crotonoideae</taxon>
        <taxon>Micrandreae</taxon>
        <taxon>Hevea</taxon>
    </lineage>
</organism>
<gene>
    <name evidence="10" type="ORF">GH714_034488</name>
</gene>
<keyword evidence="11" id="KW-1185">Reference proteome</keyword>
<reference evidence="10 11" key="1">
    <citation type="journal article" date="2020" name="Mol. Plant">
        <title>The Chromosome-Based Rubber Tree Genome Provides New Insights into Spurge Genome Evolution and Rubber Biosynthesis.</title>
        <authorList>
            <person name="Liu J."/>
            <person name="Shi C."/>
            <person name="Shi C.C."/>
            <person name="Li W."/>
            <person name="Zhang Q.J."/>
            <person name="Zhang Y."/>
            <person name="Li K."/>
            <person name="Lu H.F."/>
            <person name="Shi C."/>
            <person name="Zhu S.T."/>
            <person name="Xiao Z.Y."/>
            <person name="Nan H."/>
            <person name="Yue Y."/>
            <person name="Zhu X.G."/>
            <person name="Wu Y."/>
            <person name="Hong X.N."/>
            <person name="Fan G.Y."/>
            <person name="Tong Y."/>
            <person name="Zhang D."/>
            <person name="Mao C.L."/>
            <person name="Liu Y.L."/>
            <person name="Hao S.J."/>
            <person name="Liu W.Q."/>
            <person name="Lv M.Q."/>
            <person name="Zhang H.B."/>
            <person name="Liu Y."/>
            <person name="Hu-Tang G.R."/>
            <person name="Wang J.P."/>
            <person name="Wang J.H."/>
            <person name="Sun Y.H."/>
            <person name="Ni S.B."/>
            <person name="Chen W.B."/>
            <person name="Zhang X.C."/>
            <person name="Jiao Y.N."/>
            <person name="Eichler E.E."/>
            <person name="Li G.H."/>
            <person name="Liu X."/>
            <person name="Gao L.Z."/>
        </authorList>
    </citation>
    <scope>NUCLEOTIDE SEQUENCE [LARGE SCALE GENOMIC DNA]</scope>
    <source>
        <strain evidence="11">cv. GT1</strain>
        <tissue evidence="10">Leaf</tissue>
    </source>
</reference>
<dbReference type="PROSITE" id="PS51297">
    <property type="entry name" value="K_BOX"/>
    <property type="match status" value="1"/>
</dbReference>
<evidence type="ECO:0000256" key="4">
    <source>
        <dbReference type="ARBA" id="ARBA00023163"/>
    </source>
</evidence>
<dbReference type="SUPFAM" id="SSF55455">
    <property type="entry name" value="SRF-like"/>
    <property type="match status" value="1"/>
</dbReference>
<name>A0A6A6M2W9_HEVBR</name>
<dbReference type="InterPro" id="IPR002487">
    <property type="entry name" value="TF_Kbox"/>
</dbReference>
<dbReference type="SMART" id="SM00432">
    <property type="entry name" value="MADS"/>
    <property type="match status" value="1"/>
</dbReference>
<proteinExistence type="predicted"/>
<evidence type="ECO:0000313" key="10">
    <source>
        <dbReference type="EMBL" id="KAF2308022.1"/>
    </source>
</evidence>
<comment type="caution">
    <text evidence="10">The sequence shown here is derived from an EMBL/GenBank/DDBJ whole genome shotgun (WGS) entry which is preliminary data.</text>
</comment>
<evidence type="ECO:0000256" key="6">
    <source>
        <dbReference type="SAM" id="Coils"/>
    </source>
</evidence>
<feature type="region of interest" description="Disordered" evidence="7">
    <location>
        <begin position="159"/>
        <end position="214"/>
    </location>
</feature>
<dbReference type="GO" id="GO:0045944">
    <property type="term" value="P:positive regulation of transcription by RNA polymerase II"/>
    <property type="evidence" value="ECO:0007669"/>
    <property type="project" value="InterPro"/>
</dbReference>
<dbReference type="Pfam" id="PF01486">
    <property type="entry name" value="K-box"/>
    <property type="match status" value="1"/>
</dbReference>
<dbReference type="Proteomes" id="UP000467840">
    <property type="component" value="Chromosome 9"/>
</dbReference>
<dbReference type="GO" id="GO:0005634">
    <property type="term" value="C:nucleus"/>
    <property type="evidence" value="ECO:0007669"/>
    <property type="project" value="UniProtKB-SubCell"/>
</dbReference>
<dbReference type="Pfam" id="PF00319">
    <property type="entry name" value="SRF-TF"/>
    <property type="match status" value="1"/>
</dbReference>
<dbReference type="InterPro" id="IPR002100">
    <property type="entry name" value="TF_MADSbox"/>
</dbReference>
<dbReference type="AlphaFoldDB" id="A0A6A6M2W9"/>
<feature type="domain" description="K-box" evidence="9">
    <location>
        <begin position="83"/>
        <end position="173"/>
    </location>
</feature>
<evidence type="ECO:0000259" key="9">
    <source>
        <dbReference type="PROSITE" id="PS51297"/>
    </source>
</evidence>
<evidence type="ECO:0008006" key="12">
    <source>
        <dbReference type="Google" id="ProtNLM"/>
    </source>
</evidence>
<evidence type="ECO:0000313" key="11">
    <source>
        <dbReference type="Proteomes" id="UP000467840"/>
    </source>
</evidence>
<feature type="domain" description="MADS-box" evidence="8">
    <location>
        <begin position="1"/>
        <end position="61"/>
    </location>
</feature>
<evidence type="ECO:0000256" key="2">
    <source>
        <dbReference type="ARBA" id="ARBA00023015"/>
    </source>
</evidence>
<dbReference type="PRINTS" id="PR00404">
    <property type="entry name" value="MADSDOMAIN"/>
</dbReference>
<dbReference type="InterPro" id="IPR050142">
    <property type="entry name" value="MADS-box/MEF2_TF"/>
</dbReference>